<feature type="region of interest" description="Disordered" evidence="1">
    <location>
        <begin position="621"/>
        <end position="642"/>
    </location>
</feature>
<comment type="caution">
    <text evidence="3">The sequence shown here is derived from an EMBL/GenBank/DDBJ whole genome shotgun (WGS) entry which is preliminary data.</text>
</comment>
<evidence type="ECO:0000256" key="1">
    <source>
        <dbReference type="SAM" id="MobiDB-lite"/>
    </source>
</evidence>
<keyword evidence="2" id="KW-0812">Transmembrane</keyword>
<protein>
    <recommendedName>
        <fullName evidence="5">DUF11 domain-containing protein</fullName>
    </recommendedName>
</protein>
<gene>
    <name evidence="3" type="ORF">A2920_01180</name>
</gene>
<accession>A0A1G2U4W5</accession>
<evidence type="ECO:0000313" key="4">
    <source>
        <dbReference type="Proteomes" id="UP000179283"/>
    </source>
</evidence>
<proteinExistence type="predicted"/>
<dbReference type="Proteomes" id="UP000179283">
    <property type="component" value="Unassembled WGS sequence"/>
</dbReference>
<keyword evidence="2" id="KW-1133">Transmembrane helix</keyword>
<evidence type="ECO:0008006" key="5">
    <source>
        <dbReference type="Google" id="ProtNLM"/>
    </source>
</evidence>
<dbReference type="AlphaFoldDB" id="A0A1G2U4W5"/>
<feature type="transmembrane region" description="Helical" evidence="2">
    <location>
        <begin position="67"/>
        <end position="92"/>
    </location>
</feature>
<keyword evidence="2" id="KW-0472">Membrane</keyword>
<name>A0A1G2U4W5_9BACT</name>
<evidence type="ECO:0000256" key="2">
    <source>
        <dbReference type="SAM" id="Phobius"/>
    </source>
</evidence>
<dbReference type="EMBL" id="MHWD01000008">
    <property type="protein sequence ID" value="OHB04541.1"/>
    <property type="molecule type" value="Genomic_DNA"/>
</dbReference>
<evidence type="ECO:0000313" key="3">
    <source>
        <dbReference type="EMBL" id="OHB04541.1"/>
    </source>
</evidence>
<reference evidence="3 4" key="1">
    <citation type="journal article" date="2016" name="Nat. Commun.">
        <title>Thousands of microbial genomes shed light on interconnected biogeochemical processes in an aquifer system.</title>
        <authorList>
            <person name="Anantharaman K."/>
            <person name="Brown C.T."/>
            <person name="Hug L.A."/>
            <person name="Sharon I."/>
            <person name="Castelle C.J."/>
            <person name="Probst A.J."/>
            <person name="Thomas B.C."/>
            <person name="Singh A."/>
            <person name="Wilkins M.J."/>
            <person name="Karaoz U."/>
            <person name="Brodie E.L."/>
            <person name="Williams K.H."/>
            <person name="Hubbard S.S."/>
            <person name="Banfield J.F."/>
        </authorList>
    </citation>
    <scope>NUCLEOTIDE SEQUENCE [LARGE SCALE GENOMIC DNA]</scope>
</reference>
<organism evidence="3 4">
    <name type="scientific">Candidatus Zambryskibacteria bacterium RIFCSPLOWO2_01_FULL_43_17</name>
    <dbReference type="NCBI Taxonomy" id="1802760"/>
    <lineage>
        <taxon>Bacteria</taxon>
        <taxon>Candidatus Zambryskiibacteriota</taxon>
    </lineage>
</organism>
<sequence>MEEPRKNHLEKLEQDIYSRKHPREFRDERSQIQGEEIEVSSDWKEDKDIEELLRQERERREENRANLLKKILIGSAVFFLLSLGSAGFMFFAGGNLVSAGNIDIVVIGPPATAGGEELSLDVVIKNDNRASLEAVNLLVEYPEGTRVAGDVGTELLRERHSVGKVPARGEVRKAIKAVLFGEKETVREIKLTLEYRIEGSSATFFKEKIYPVAISSSPIIVSVKSPTEINSGQDIEFILEVTSNSAEVLQNILLEAEYPFGWSFKDAEPRPSLGNNLWKIGDLAPGDKRILKIKGAMVGQNDEERAFHFYTGIAQEKDSEKIGTVFSQLTQAVRISKPYISVDLALSGNMGSTFLAKPGDKIQANVVWANNIQSQILNGKIEIKISGDSFDKTSVITSTGGFYRSLDSTIIWDKNSNSELAALEPGDKGVVNFSFSTLSNIAGYNNESIKVTVTVSGNQINDSGKSEIVSTAIERIVKITSNVGLSARAVRSIGPFENSGPIPPRAEQETTYTVMWSLTNTLNTISQTKVSAQLPPYVKWAGFTDPANEKIEFRADTNTVIWDVGDLHSGTGLASSPRVAAFLITVLPSLNQVASTPMILQTSTLSGNDRFTESQVTTTAPPLTTRFASDPSFKQGDDVVAK</sequence>